<evidence type="ECO:0000256" key="1">
    <source>
        <dbReference type="ARBA" id="ARBA00008270"/>
    </source>
</evidence>
<dbReference type="SUPFAM" id="SSF54506">
    <property type="entry name" value="Diaminopimelate epimerase-like"/>
    <property type="match status" value="1"/>
</dbReference>
<dbReference type="PANTHER" id="PTHR13774">
    <property type="entry name" value="PHENAZINE BIOSYNTHESIS PROTEIN"/>
    <property type="match status" value="1"/>
</dbReference>
<protein>
    <submittedName>
        <fullName evidence="2">Phenazine biosynthesis protein PhzF</fullName>
    </submittedName>
</protein>
<dbReference type="GO" id="GO:0005737">
    <property type="term" value="C:cytoplasm"/>
    <property type="evidence" value="ECO:0007669"/>
    <property type="project" value="TreeGrafter"/>
</dbReference>
<comment type="caution">
    <text evidence="2">The sequence shown here is derived from an EMBL/GenBank/DDBJ whole genome shotgun (WGS) entry which is preliminary data.</text>
</comment>
<dbReference type="Proteomes" id="UP000217780">
    <property type="component" value="Unassembled WGS sequence"/>
</dbReference>
<accession>A0A2A2T5X0</accession>
<dbReference type="GO" id="GO:0016853">
    <property type="term" value="F:isomerase activity"/>
    <property type="evidence" value="ECO:0007669"/>
    <property type="project" value="TreeGrafter"/>
</dbReference>
<organism evidence="2 3">
    <name type="scientific">Vandammella animalimorsus</name>
    <dbReference type="NCBI Taxonomy" id="2029117"/>
    <lineage>
        <taxon>Bacteria</taxon>
        <taxon>Pseudomonadati</taxon>
        <taxon>Pseudomonadota</taxon>
        <taxon>Betaproteobacteria</taxon>
        <taxon>Burkholderiales</taxon>
        <taxon>Comamonadaceae</taxon>
        <taxon>Vandammella</taxon>
    </lineage>
</organism>
<proteinExistence type="inferred from homology"/>
<dbReference type="Gene3D" id="3.10.310.10">
    <property type="entry name" value="Diaminopimelate Epimerase, Chain A, domain 1"/>
    <property type="match status" value="2"/>
</dbReference>
<sequence>MPTAAIHRSFGRPFAQIDVFTAQPGWGNPVAVVLDGAGLTDEAMQRFASWTNLSETTFVLPPTEAGADYRVRIFTPAEELPFAGHPTLGTCFAWLAAGGQPKDPACIVQQCAKGLIPIRREAQPGGGARLAFAAPPMQATAVDEALLAQVARALGLPDTTAIGQARWLDNGPRWLGLWLADADAVLALQPDHAALAALGVYTGVAGPYPAQWAAQLAAQTVTQAAGEDEAEEGAPLIARASREARAFAAPAARLAQAAQVAQAAQPAQAEAEPLIEVRAFVSVIGVPEDPVTGSLNASLAQWLMAQGQLPAAYVAAQGSRMGRAGRVHVARDAQGQVWVGGDCVAVVQGEVQL</sequence>
<dbReference type="PANTHER" id="PTHR13774:SF32">
    <property type="entry name" value="ANTISENSE-ENHANCING SEQUENCE 1"/>
    <property type="match status" value="1"/>
</dbReference>
<dbReference type="GeneID" id="93874459"/>
<dbReference type="AlphaFoldDB" id="A0A2A2T5X0"/>
<name>A0A2A2T5X0_9BURK</name>
<dbReference type="NCBIfam" id="TIGR00654">
    <property type="entry name" value="PhzF_family"/>
    <property type="match status" value="1"/>
</dbReference>
<dbReference type="InterPro" id="IPR003719">
    <property type="entry name" value="Phenazine_PhzF-like"/>
</dbReference>
<dbReference type="RefSeq" id="WP_095543701.1">
    <property type="nucleotide sequence ID" value="NZ_NSJC01000048.1"/>
</dbReference>
<gene>
    <name evidence="2" type="ORF">CLI92_05515</name>
</gene>
<evidence type="ECO:0000313" key="3">
    <source>
        <dbReference type="Proteomes" id="UP000217780"/>
    </source>
</evidence>
<evidence type="ECO:0000313" key="2">
    <source>
        <dbReference type="EMBL" id="PAX17006.1"/>
    </source>
</evidence>
<reference evidence="2 3" key="1">
    <citation type="submission" date="2017-08" db="EMBL/GenBank/DDBJ databases">
        <title>WGS of Clinical strains of the CDC Group NO-1 linked to zoonotic infections in humans.</title>
        <authorList>
            <person name="Bernier A.-M."/>
            <person name="Bernard K."/>
        </authorList>
    </citation>
    <scope>NUCLEOTIDE SEQUENCE [LARGE SCALE GENOMIC DNA]</scope>
    <source>
        <strain evidence="2 3">NML91-0035</strain>
    </source>
</reference>
<dbReference type="Pfam" id="PF02567">
    <property type="entry name" value="PhzC-PhzF"/>
    <property type="match status" value="2"/>
</dbReference>
<comment type="similarity">
    <text evidence="1">Belongs to the PhzF family.</text>
</comment>
<dbReference type="EMBL" id="NTBI01000004">
    <property type="protein sequence ID" value="PAX17006.1"/>
    <property type="molecule type" value="Genomic_DNA"/>
</dbReference>